<dbReference type="AlphaFoldDB" id="A0A6J5YY46"/>
<dbReference type="SUPFAM" id="SSF55821">
    <property type="entry name" value="YrdC/RibB"/>
    <property type="match status" value="1"/>
</dbReference>
<name>A0A6J5YY46_9ZZZZ</name>
<dbReference type="Gene3D" id="3.90.870.10">
    <property type="entry name" value="DHBP synthase"/>
    <property type="match status" value="1"/>
</dbReference>
<proteinExistence type="predicted"/>
<organism evidence="1">
    <name type="scientific">freshwater metagenome</name>
    <dbReference type="NCBI Taxonomy" id="449393"/>
    <lineage>
        <taxon>unclassified sequences</taxon>
        <taxon>metagenomes</taxon>
        <taxon>ecological metagenomes</taxon>
    </lineage>
</organism>
<gene>
    <name evidence="1" type="ORF">UFOPK4028_00316</name>
</gene>
<reference evidence="1" key="1">
    <citation type="submission" date="2020-05" db="EMBL/GenBank/DDBJ databases">
        <authorList>
            <person name="Chiriac C."/>
            <person name="Salcher M."/>
            <person name="Ghai R."/>
            <person name="Kavagutti S V."/>
        </authorList>
    </citation>
    <scope>NUCLEOTIDE SEQUENCE</scope>
</reference>
<accession>A0A6J5YY46</accession>
<dbReference type="InterPro" id="IPR017945">
    <property type="entry name" value="DHBP_synth_RibB-like_a/b_dom"/>
</dbReference>
<sequence length="86" mass="8941">MAERIRSFTADPVKLDEAVALAVRYLNAGQVVIVAAEIGYVYLADAFDADAVKTIHILRGDSAGVAAQVFIKNSGVLAGIAAPLTP</sequence>
<evidence type="ECO:0000313" key="1">
    <source>
        <dbReference type="EMBL" id="CAB4332860.1"/>
    </source>
</evidence>
<protein>
    <submittedName>
        <fullName evidence="1">Unannotated protein</fullName>
    </submittedName>
</protein>
<dbReference type="EMBL" id="CAESAC010000026">
    <property type="protein sequence ID" value="CAB4332860.1"/>
    <property type="molecule type" value="Genomic_DNA"/>
</dbReference>